<comment type="caution">
    <text evidence="1">The sequence shown here is derived from an EMBL/GenBank/DDBJ whole genome shotgun (WGS) entry which is preliminary data.</text>
</comment>
<dbReference type="Pfam" id="PF03567">
    <property type="entry name" value="Sulfotransfer_2"/>
    <property type="match status" value="1"/>
</dbReference>
<reference evidence="1 2" key="1">
    <citation type="submission" date="2020-02" db="EMBL/GenBank/DDBJ databases">
        <title>Out from the shadows clarifying the taxonomy of the family Cryomorphaceae and related taxa by utilizing the GTDB taxonomic framework.</title>
        <authorList>
            <person name="Bowman J.P."/>
        </authorList>
    </citation>
    <scope>NUCLEOTIDE SEQUENCE [LARGE SCALE GENOMIC DNA]</scope>
    <source>
        <strain evidence="1 2">QSSC 1-22</strain>
    </source>
</reference>
<dbReference type="EMBL" id="JAAGVY010000002">
    <property type="protein sequence ID" value="NEN22234.1"/>
    <property type="molecule type" value="Genomic_DNA"/>
</dbReference>
<dbReference type="InterPro" id="IPR005331">
    <property type="entry name" value="Sulfotransferase"/>
</dbReference>
<keyword evidence="1" id="KW-0808">Transferase</keyword>
<keyword evidence="2" id="KW-1185">Reference proteome</keyword>
<gene>
    <name evidence="1" type="ORF">G3O08_01785</name>
</gene>
<name>A0A7K3WL66_9FLAO</name>
<dbReference type="GO" id="GO:0008146">
    <property type="term" value="F:sulfotransferase activity"/>
    <property type="evidence" value="ECO:0007669"/>
    <property type="project" value="InterPro"/>
</dbReference>
<protein>
    <submittedName>
        <fullName evidence="1">Sulfotransferase family protein</fullName>
    </submittedName>
</protein>
<accession>A0A7K3WL66</accession>
<dbReference type="GO" id="GO:0016020">
    <property type="term" value="C:membrane"/>
    <property type="evidence" value="ECO:0007669"/>
    <property type="project" value="InterPro"/>
</dbReference>
<sequence length="249" mass="28815">MGDLINQIKSLLKGAAGYAGVRLIDPIEVYYLPQENTFYPIISKSGCTSIKVMLIRKYNPDYENTFPGIHQVNPAKVSDNAIERLYFPTQRSFEKWTKDKKMVFVMRDPLSRLFSCYQDVVSGKNKMYRFPSGLDWAYKYTTNMEFDDFLTKVCSTADLYSDRHFRSQSFYLSDAVKNGLESLEAITLKEYMSRASTKNASDENESLQLNINKSAISDELKAKLLQSQKFKRRFKADLLLFERLRKNGV</sequence>
<dbReference type="Proteomes" id="UP000486602">
    <property type="component" value="Unassembled WGS sequence"/>
</dbReference>
<proteinExistence type="predicted"/>
<organism evidence="1 2">
    <name type="scientific">Cryomorpha ignava</name>
    <dbReference type="NCBI Taxonomy" id="101383"/>
    <lineage>
        <taxon>Bacteria</taxon>
        <taxon>Pseudomonadati</taxon>
        <taxon>Bacteroidota</taxon>
        <taxon>Flavobacteriia</taxon>
        <taxon>Flavobacteriales</taxon>
        <taxon>Cryomorphaceae</taxon>
        <taxon>Cryomorpha</taxon>
    </lineage>
</organism>
<dbReference type="RefSeq" id="WP_163282956.1">
    <property type="nucleotide sequence ID" value="NZ_JAAGVY010000002.1"/>
</dbReference>
<evidence type="ECO:0000313" key="2">
    <source>
        <dbReference type="Proteomes" id="UP000486602"/>
    </source>
</evidence>
<evidence type="ECO:0000313" key="1">
    <source>
        <dbReference type="EMBL" id="NEN22234.1"/>
    </source>
</evidence>
<dbReference type="AlphaFoldDB" id="A0A7K3WL66"/>